<evidence type="ECO:0000313" key="2">
    <source>
        <dbReference type="EMBL" id="GCC38932.1"/>
    </source>
</evidence>
<gene>
    <name evidence="2" type="ORF">chiPu_0022998</name>
</gene>
<dbReference type="Proteomes" id="UP000287033">
    <property type="component" value="Unassembled WGS sequence"/>
</dbReference>
<dbReference type="AlphaFoldDB" id="A0A401T8K0"/>
<accession>A0A401T8K0</accession>
<feature type="non-terminal residue" evidence="2">
    <location>
        <position position="1"/>
    </location>
</feature>
<organism evidence="2 3">
    <name type="scientific">Chiloscyllium punctatum</name>
    <name type="common">Brownbanded bambooshark</name>
    <name type="synonym">Hemiscyllium punctatum</name>
    <dbReference type="NCBI Taxonomy" id="137246"/>
    <lineage>
        <taxon>Eukaryota</taxon>
        <taxon>Metazoa</taxon>
        <taxon>Chordata</taxon>
        <taxon>Craniata</taxon>
        <taxon>Vertebrata</taxon>
        <taxon>Chondrichthyes</taxon>
        <taxon>Elasmobranchii</taxon>
        <taxon>Galeomorphii</taxon>
        <taxon>Galeoidea</taxon>
        <taxon>Orectolobiformes</taxon>
        <taxon>Hemiscylliidae</taxon>
        <taxon>Chiloscyllium</taxon>
    </lineage>
</organism>
<name>A0A401T8K0_CHIPU</name>
<feature type="region of interest" description="Disordered" evidence="1">
    <location>
        <begin position="187"/>
        <end position="212"/>
    </location>
</feature>
<evidence type="ECO:0000313" key="3">
    <source>
        <dbReference type="Proteomes" id="UP000287033"/>
    </source>
</evidence>
<keyword evidence="3" id="KW-1185">Reference proteome</keyword>
<dbReference type="EMBL" id="BEZZ01014033">
    <property type="protein sequence ID" value="GCC38932.1"/>
    <property type="molecule type" value="Genomic_DNA"/>
</dbReference>
<feature type="region of interest" description="Disordered" evidence="1">
    <location>
        <begin position="64"/>
        <end position="94"/>
    </location>
</feature>
<reference evidence="2 3" key="1">
    <citation type="journal article" date="2018" name="Nat. Ecol. Evol.">
        <title>Shark genomes provide insights into elasmobranch evolution and the origin of vertebrates.</title>
        <authorList>
            <person name="Hara Y"/>
            <person name="Yamaguchi K"/>
            <person name="Onimaru K"/>
            <person name="Kadota M"/>
            <person name="Koyanagi M"/>
            <person name="Keeley SD"/>
            <person name="Tatsumi K"/>
            <person name="Tanaka K"/>
            <person name="Motone F"/>
            <person name="Kageyama Y"/>
            <person name="Nozu R"/>
            <person name="Adachi N"/>
            <person name="Nishimura O"/>
            <person name="Nakagawa R"/>
            <person name="Tanegashima C"/>
            <person name="Kiyatake I"/>
            <person name="Matsumoto R"/>
            <person name="Murakumo K"/>
            <person name="Nishida K"/>
            <person name="Terakita A"/>
            <person name="Kuratani S"/>
            <person name="Sato K"/>
            <person name="Hyodo S Kuraku.S."/>
        </authorList>
    </citation>
    <scope>NUCLEOTIDE SEQUENCE [LARGE SCALE GENOMIC DNA]</scope>
</reference>
<comment type="caution">
    <text evidence="2">The sequence shown here is derived from an EMBL/GenBank/DDBJ whole genome shotgun (WGS) entry which is preliminary data.</text>
</comment>
<sequence length="212" mass="22826">CAPLLNAGNRTPTHQHLARSTLLQRQSSDCHYGCAQGSPPSHTRSACAQGLPPLTHQERLRTRFTTPHTPGAPAHKVHHPSHRERLPTKFTNPPHTRSACADLVRLARFGLKPLVNWKPGSTGGESDCVCVPVAGFSSSCWHWTLGPHPSDTYRLRPGDLQVGAGVMLGVTPRHCMERSRARVVEWGQGQGQGQAGPGSSEGPVIPDRDGSS</sequence>
<protein>
    <submittedName>
        <fullName evidence="2">Uncharacterized protein</fullName>
    </submittedName>
</protein>
<proteinExistence type="predicted"/>
<evidence type="ECO:0000256" key="1">
    <source>
        <dbReference type="SAM" id="MobiDB-lite"/>
    </source>
</evidence>